<keyword evidence="9" id="KW-1185">Reference proteome</keyword>
<organism evidence="8 9">
    <name type="scientific">Nitrosotalea devaniterrae</name>
    <dbReference type="NCBI Taxonomy" id="1078905"/>
    <lineage>
        <taxon>Archaea</taxon>
        <taxon>Nitrososphaerota</taxon>
        <taxon>Nitrososphaeria</taxon>
        <taxon>Nitrosotaleales</taxon>
        <taxon>Nitrosotaleaceae</taxon>
        <taxon>Nitrosotalea</taxon>
    </lineage>
</organism>
<dbReference type="InterPro" id="IPR050104">
    <property type="entry name" value="FMN-dep_NADH:Q_OxRdtase_AzoR1"/>
</dbReference>
<dbReference type="GO" id="GO:0016655">
    <property type="term" value="F:oxidoreductase activity, acting on NAD(P)H, quinone or similar compound as acceptor"/>
    <property type="evidence" value="ECO:0007669"/>
    <property type="project" value="InterPro"/>
</dbReference>
<dbReference type="InterPro" id="IPR023048">
    <property type="entry name" value="NADH:quinone_OxRdtase_FMN_depd"/>
</dbReference>
<dbReference type="PANTHER" id="PTHR43741:SF4">
    <property type="entry name" value="FMN-DEPENDENT NADH:QUINONE OXIDOREDUCTASE"/>
    <property type="match status" value="1"/>
</dbReference>
<keyword evidence="3 8" id="KW-0560">Oxidoreductase</keyword>
<evidence type="ECO:0000259" key="7">
    <source>
        <dbReference type="Pfam" id="PF02525"/>
    </source>
</evidence>
<name>A0A128A490_9ARCH</name>
<evidence type="ECO:0000256" key="3">
    <source>
        <dbReference type="ARBA" id="ARBA00023002"/>
    </source>
</evidence>
<dbReference type="HAMAP" id="MF_01216">
    <property type="entry name" value="Azoreductase_type1"/>
    <property type="match status" value="1"/>
</dbReference>
<protein>
    <recommendedName>
        <fullName evidence="5">FMN-dependent NADH-azoreductase</fullName>
        <ecNumber evidence="5">1.7.1.17</ecNumber>
    </recommendedName>
</protein>
<dbReference type="AlphaFoldDB" id="A0A128A490"/>
<reference evidence="9" key="1">
    <citation type="submission" date="2015-10" db="EMBL/GenBank/DDBJ databases">
        <authorList>
            <person name="Lehtovirta-Morley L.E."/>
            <person name="Vieille C."/>
        </authorList>
    </citation>
    <scope>NUCLEOTIDE SEQUENCE [LARGE SCALE GENOMIC DNA]</scope>
</reference>
<evidence type="ECO:0000313" key="9">
    <source>
        <dbReference type="Proteomes" id="UP000196239"/>
    </source>
</evidence>
<dbReference type="InterPro" id="IPR003680">
    <property type="entry name" value="Flavodoxin_fold"/>
</dbReference>
<gene>
    <name evidence="8" type="primary">acpD</name>
    <name evidence="8" type="ORF">NDEV_1393</name>
</gene>
<dbReference type="GO" id="GO:0010181">
    <property type="term" value="F:FMN binding"/>
    <property type="evidence" value="ECO:0007669"/>
    <property type="project" value="InterPro"/>
</dbReference>
<evidence type="ECO:0000256" key="4">
    <source>
        <dbReference type="ARBA" id="ARBA00023027"/>
    </source>
</evidence>
<evidence type="ECO:0000313" key="8">
    <source>
        <dbReference type="EMBL" id="CUR52158.1"/>
    </source>
</evidence>
<sequence length="206" mass="23414">MKTLLVKYTPREERSTSKKLLDAFRNEIKNSEIEVLDLCINVPDMFNVENMSAYIHRNYLKEEISNGQTKSLTKMDAMTRQIKSADIVVMAFPMHNFSMPAPVKAWFDSVMLKGQTWDTSDGKYFGLMNGKKALILVSSGGFYTKEPMMNWEHALSLTKIEFQFMGFSDIRGILNEGMNAGDQAQAENLGKSIAEVKKIAIEWYGN</sequence>
<keyword evidence="2" id="KW-0288">FMN</keyword>
<dbReference type="Pfam" id="PF02525">
    <property type="entry name" value="Flavodoxin_2"/>
    <property type="match status" value="1"/>
</dbReference>
<dbReference type="SUPFAM" id="SSF52218">
    <property type="entry name" value="Flavoproteins"/>
    <property type="match status" value="1"/>
</dbReference>
<dbReference type="EC" id="1.7.1.17" evidence="5"/>
<proteinExistence type="inferred from homology"/>
<keyword evidence="4" id="KW-0520">NAD</keyword>
<comment type="catalytic activity">
    <reaction evidence="6">
        <text>N,N-dimethyl-1,4-phenylenediamine + anthranilate + 2 NAD(+) = 2-(4-dimethylaminophenyl)diazenylbenzoate + 2 NADH + 2 H(+)</text>
        <dbReference type="Rhea" id="RHEA:55872"/>
        <dbReference type="ChEBI" id="CHEBI:15378"/>
        <dbReference type="ChEBI" id="CHEBI:15783"/>
        <dbReference type="ChEBI" id="CHEBI:16567"/>
        <dbReference type="ChEBI" id="CHEBI:57540"/>
        <dbReference type="ChEBI" id="CHEBI:57945"/>
        <dbReference type="ChEBI" id="CHEBI:71579"/>
        <dbReference type="EC" id="1.7.1.17"/>
    </reaction>
    <physiologicalReaction direction="right-to-left" evidence="6">
        <dbReference type="Rhea" id="RHEA:55874"/>
    </physiologicalReaction>
</comment>
<dbReference type="PANTHER" id="PTHR43741">
    <property type="entry name" value="FMN-DEPENDENT NADH-AZOREDUCTASE 1"/>
    <property type="match status" value="1"/>
</dbReference>
<evidence type="ECO:0000256" key="1">
    <source>
        <dbReference type="ARBA" id="ARBA00022630"/>
    </source>
</evidence>
<evidence type="ECO:0000256" key="5">
    <source>
        <dbReference type="ARBA" id="ARBA00024061"/>
    </source>
</evidence>
<dbReference type="Gene3D" id="3.40.50.360">
    <property type="match status" value="1"/>
</dbReference>
<dbReference type="EMBL" id="LN890280">
    <property type="protein sequence ID" value="CUR52158.1"/>
    <property type="molecule type" value="Genomic_DNA"/>
</dbReference>
<dbReference type="InterPro" id="IPR029039">
    <property type="entry name" value="Flavoprotein-like_sf"/>
</dbReference>
<dbReference type="Proteomes" id="UP000196239">
    <property type="component" value="Chromosome 1"/>
</dbReference>
<accession>A0A128A490</accession>
<dbReference type="KEGG" id="ndv:NDEV_1393"/>
<evidence type="ECO:0000256" key="2">
    <source>
        <dbReference type="ARBA" id="ARBA00022643"/>
    </source>
</evidence>
<evidence type="ECO:0000256" key="6">
    <source>
        <dbReference type="ARBA" id="ARBA00048542"/>
    </source>
</evidence>
<feature type="domain" description="Flavodoxin-like fold" evidence="7">
    <location>
        <begin position="1"/>
        <end position="198"/>
    </location>
</feature>
<keyword evidence="1" id="KW-0285">Flavoprotein</keyword>